<dbReference type="AlphaFoldDB" id="A0A1I6WL81"/>
<evidence type="ECO:0000313" key="2">
    <source>
        <dbReference type="Proteomes" id="UP000199392"/>
    </source>
</evidence>
<dbReference type="STRING" id="311180.SAMN04488050_12613"/>
<sequence length="243" mass="26842">MILQARIPYDLTEMKPLPGIAPLDPAAWLKVDDAYAAQMAERDRLLASEREAVLAIEPGAMPAAQELLEVVLAHLPAGFTRDGEVVTRPDGVAVTLDRADPMATLGGLVQEDLCLLQKRGDEHVLTGAVLCFPAGWRLADKVSRPLSIIHVPIPEYDDNIGRRVQRLFDGVRPGKPLVRVNRLFHDDPTLFQPGPRRSNTDRADPLTAPYLRSERQCLLRLPETQAVVFSIHTYVIARGPDTP</sequence>
<dbReference type="RefSeq" id="WP_092431341.1">
    <property type="nucleotide sequence ID" value="NZ_FNCL01000030.1"/>
</dbReference>
<reference evidence="2" key="1">
    <citation type="submission" date="2016-10" db="EMBL/GenBank/DDBJ databases">
        <authorList>
            <person name="Varghese N."/>
            <person name="Submissions S."/>
        </authorList>
    </citation>
    <scope>NUCLEOTIDE SEQUENCE [LARGE SCALE GENOMIC DNA]</scope>
    <source>
        <strain evidence="2">DSM 26894</strain>
    </source>
</reference>
<keyword evidence="2" id="KW-1185">Reference proteome</keyword>
<dbReference type="Pfam" id="PF11927">
    <property type="entry name" value="HODM_asu-like"/>
    <property type="match status" value="1"/>
</dbReference>
<evidence type="ECO:0008006" key="3">
    <source>
        <dbReference type="Google" id="ProtNLM"/>
    </source>
</evidence>
<organism evidence="1 2">
    <name type="scientific">Alloyangia pacifica</name>
    <dbReference type="NCBI Taxonomy" id="311180"/>
    <lineage>
        <taxon>Bacteria</taxon>
        <taxon>Pseudomonadati</taxon>
        <taxon>Pseudomonadota</taxon>
        <taxon>Alphaproteobacteria</taxon>
        <taxon>Rhodobacterales</taxon>
        <taxon>Roseobacteraceae</taxon>
        <taxon>Alloyangia</taxon>
    </lineage>
</organism>
<evidence type="ECO:0000313" key="1">
    <source>
        <dbReference type="EMBL" id="SFT26737.1"/>
    </source>
</evidence>
<accession>A0A1I6WL81</accession>
<dbReference type="Proteomes" id="UP000199392">
    <property type="component" value="Unassembled WGS sequence"/>
</dbReference>
<dbReference type="InterPro" id="IPR021848">
    <property type="entry name" value="HODM_asu-like"/>
</dbReference>
<name>A0A1I6WL81_9RHOB</name>
<dbReference type="EMBL" id="FOZW01000026">
    <property type="protein sequence ID" value="SFT26737.1"/>
    <property type="molecule type" value="Genomic_DNA"/>
</dbReference>
<proteinExistence type="predicted"/>
<dbReference type="OrthoDB" id="5242510at2"/>
<protein>
    <recommendedName>
        <fullName evidence="3">DUF3445 domain-containing protein</fullName>
    </recommendedName>
</protein>
<gene>
    <name evidence="1" type="ORF">SAMN04488050_12613</name>
</gene>